<name>A0ABU3IBV7_9ACTO</name>
<dbReference type="RefSeq" id="WP_313273988.1">
    <property type="nucleotide sequence ID" value="NZ_JASXSX010000002.1"/>
</dbReference>
<accession>A0ABU3IBV7</accession>
<evidence type="ECO:0000256" key="3">
    <source>
        <dbReference type="ARBA" id="ARBA00023125"/>
    </source>
</evidence>
<comment type="caution">
    <text evidence="7">The sequence shown here is derived from an EMBL/GenBank/DDBJ whole genome shotgun (WGS) entry which is preliminary data.</text>
</comment>
<organism evidence="7 8">
    <name type="scientific">Gleimia hominis</name>
    <dbReference type="NCBI Taxonomy" id="595468"/>
    <lineage>
        <taxon>Bacteria</taxon>
        <taxon>Bacillati</taxon>
        <taxon>Actinomycetota</taxon>
        <taxon>Actinomycetes</taxon>
        <taxon>Actinomycetales</taxon>
        <taxon>Actinomycetaceae</taxon>
        <taxon>Gleimia</taxon>
    </lineage>
</organism>
<comment type="similarity">
    <text evidence="1">Belongs to the SorC transcriptional regulatory family.</text>
</comment>
<evidence type="ECO:0000313" key="7">
    <source>
        <dbReference type="EMBL" id="MDT3767863.1"/>
    </source>
</evidence>
<proteinExistence type="inferred from homology"/>
<keyword evidence="3" id="KW-0238">DNA-binding</keyword>
<dbReference type="Pfam" id="PF04198">
    <property type="entry name" value="Sugar-bind"/>
    <property type="match status" value="1"/>
</dbReference>
<feature type="region of interest" description="Disordered" evidence="5">
    <location>
        <begin position="339"/>
        <end position="359"/>
    </location>
</feature>
<keyword evidence="2" id="KW-0805">Transcription regulation</keyword>
<dbReference type="EMBL" id="JASXSX010000002">
    <property type="protein sequence ID" value="MDT3767863.1"/>
    <property type="molecule type" value="Genomic_DNA"/>
</dbReference>
<evidence type="ECO:0000256" key="5">
    <source>
        <dbReference type="SAM" id="MobiDB-lite"/>
    </source>
</evidence>
<evidence type="ECO:0000313" key="8">
    <source>
        <dbReference type="Proteomes" id="UP001247542"/>
    </source>
</evidence>
<dbReference type="Proteomes" id="UP001247542">
    <property type="component" value="Unassembled WGS sequence"/>
</dbReference>
<dbReference type="SUPFAM" id="SSF100950">
    <property type="entry name" value="NagB/RpiA/CoA transferase-like"/>
    <property type="match status" value="1"/>
</dbReference>
<evidence type="ECO:0000259" key="6">
    <source>
        <dbReference type="Pfam" id="PF04198"/>
    </source>
</evidence>
<sequence length="359" mass="38512">MRRALCTNRRAPQLSCEATILPEEAGNPMREDDMVTAAELYYFEGQTQSAIGKKLGCTRWTVGRLLEQARASGLVTITINHPRARNRELEQGLEQCFHLERAIVVASPEAGNVAQVAARYLADLEPTPKRVAVSWGRTVGRVAEELPQSWAPNAKIYQTNGGPVQTGDEAVSRSIGVMARRAPGVGYSLPAPAITANKTLGDALRGEPSIARTLVNAAKAEHIIYSPGAVSVDSVLVESGYLDASAIEAIQNRQGVADVLSHYVDANGVPLSQSLESRTISISLQELRQAHAIAIVDEVEKVPALSAVLAGGYARVVITDATVARRVLDGCANTPQGARDLDVATPSSKNRFQKQFQKQ</sequence>
<dbReference type="InterPro" id="IPR036388">
    <property type="entry name" value="WH-like_DNA-bd_sf"/>
</dbReference>
<dbReference type="Gene3D" id="1.10.10.10">
    <property type="entry name" value="Winged helix-like DNA-binding domain superfamily/Winged helix DNA-binding domain"/>
    <property type="match status" value="1"/>
</dbReference>
<evidence type="ECO:0000256" key="1">
    <source>
        <dbReference type="ARBA" id="ARBA00010466"/>
    </source>
</evidence>
<protein>
    <submittedName>
        <fullName evidence="7">Sugar-binding domain-containing protein</fullName>
    </submittedName>
</protein>
<gene>
    <name evidence="7" type="ORF">QS713_07295</name>
</gene>
<dbReference type="InterPro" id="IPR051054">
    <property type="entry name" value="SorC_transcr_regulators"/>
</dbReference>
<feature type="compositionally biased region" description="Polar residues" evidence="5">
    <location>
        <begin position="345"/>
        <end position="359"/>
    </location>
</feature>
<feature type="domain" description="Sugar-binding" evidence="6">
    <location>
        <begin position="85"/>
        <end position="328"/>
    </location>
</feature>
<dbReference type="InterPro" id="IPR007324">
    <property type="entry name" value="Sugar-bd_dom_put"/>
</dbReference>
<evidence type="ECO:0000256" key="4">
    <source>
        <dbReference type="ARBA" id="ARBA00023163"/>
    </source>
</evidence>
<dbReference type="PANTHER" id="PTHR34294:SF1">
    <property type="entry name" value="TRANSCRIPTIONAL REGULATOR LSRR"/>
    <property type="match status" value="1"/>
</dbReference>
<keyword evidence="8" id="KW-1185">Reference proteome</keyword>
<dbReference type="PANTHER" id="PTHR34294">
    <property type="entry name" value="TRANSCRIPTIONAL REGULATOR-RELATED"/>
    <property type="match status" value="1"/>
</dbReference>
<reference evidence="7 8" key="1">
    <citation type="submission" date="2023-06" db="EMBL/GenBank/DDBJ databases">
        <title>Draft genome sequence of Gleimia hominis type strain CCUG 57540T.</title>
        <authorList>
            <person name="Salva-Serra F."/>
            <person name="Cardew S."/>
            <person name="Jensie Markopoulos S."/>
            <person name="Ohlen M."/>
            <person name="Inganas E."/>
            <person name="Svensson-Stadler L."/>
            <person name="Moore E.R.B."/>
        </authorList>
    </citation>
    <scope>NUCLEOTIDE SEQUENCE [LARGE SCALE GENOMIC DNA]</scope>
    <source>
        <strain evidence="7 8">CCUG 57540</strain>
    </source>
</reference>
<keyword evidence="4" id="KW-0804">Transcription</keyword>
<dbReference type="Gene3D" id="3.40.50.1360">
    <property type="match status" value="1"/>
</dbReference>
<dbReference type="InterPro" id="IPR037171">
    <property type="entry name" value="NagB/RpiA_transferase-like"/>
</dbReference>
<evidence type="ECO:0000256" key="2">
    <source>
        <dbReference type="ARBA" id="ARBA00023015"/>
    </source>
</evidence>